<feature type="compositionally biased region" description="Polar residues" evidence="1">
    <location>
        <begin position="1767"/>
        <end position="1794"/>
    </location>
</feature>
<protein>
    <submittedName>
        <fullName evidence="2">A-kinase anchoring protein 11</fullName>
    </submittedName>
</protein>
<feature type="region of interest" description="Disordered" evidence="1">
    <location>
        <begin position="351"/>
        <end position="374"/>
    </location>
</feature>
<feature type="compositionally biased region" description="Acidic residues" evidence="1">
    <location>
        <begin position="1840"/>
        <end position="1856"/>
    </location>
</feature>
<feature type="compositionally biased region" description="Low complexity" evidence="1">
    <location>
        <begin position="1811"/>
        <end position="1827"/>
    </location>
</feature>
<accession>A0A8C2UI87</accession>
<evidence type="ECO:0000313" key="2">
    <source>
        <dbReference type="Ensembl" id="ENSCLAP00000000515.1"/>
    </source>
</evidence>
<reference evidence="2" key="2">
    <citation type="submission" date="2025-09" db="UniProtKB">
        <authorList>
            <consortium name="Ensembl"/>
        </authorList>
    </citation>
    <scope>IDENTIFICATION</scope>
</reference>
<organism evidence="2 3">
    <name type="scientific">Chinchilla lanigera</name>
    <name type="common">Long-tailed chinchilla</name>
    <name type="synonym">Chinchilla villidera</name>
    <dbReference type="NCBI Taxonomy" id="34839"/>
    <lineage>
        <taxon>Eukaryota</taxon>
        <taxon>Metazoa</taxon>
        <taxon>Chordata</taxon>
        <taxon>Craniata</taxon>
        <taxon>Vertebrata</taxon>
        <taxon>Euteleostomi</taxon>
        <taxon>Mammalia</taxon>
        <taxon>Eutheria</taxon>
        <taxon>Euarchontoglires</taxon>
        <taxon>Glires</taxon>
        <taxon>Rodentia</taxon>
        <taxon>Hystricomorpha</taxon>
        <taxon>Chinchillidae</taxon>
        <taxon>Chinchilla</taxon>
    </lineage>
</organism>
<reference evidence="2" key="1">
    <citation type="submission" date="2025-08" db="UniProtKB">
        <authorList>
            <consortium name="Ensembl"/>
        </authorList>
    </citation>
    <scope>IDENTIFICATION</scope>
</reference>
<dbReference type="GO" id="GO:0030866">
    <property type="term" value="P:cortical actin cytoskeleton organization"/>
    <property type="evidence" value="ECO:0007669"/>
    <property type="project" value="Ensembl"/>
</dbReference>
<dbReference type="GO" id="GO:0005730">
    <property type="term" value="C:nucleolus"/>
    <property type="evidence" value="ECO:0007669"/>
    <property type="project" value="Ensembl"/>
</dbReference>
<proteinExistence type="predicted"/>
<dbReference type="PANTHER" id="PTHR10226">
    <property type="entry name" value="A KINASE ANCHOR PROTEIN"/>
    <property type="match status" value="1"/>
</dbReference>
<evidence type="ECO:0000313" key="3">
    <source>
        <dbReference type="Proteomes" id="UP000694398"/>
    </source>
</evidence>
<dbReference type="GO" id="GO:0034237">
    <property type="term" value="F:protein kinase A regulatory subunit binding"/>
    <property type="evidence" value="ECO:0007669"/>
    <property type="project" value="Ensembl"/>
</dbReference>
<dbReference type="PANTHER" id="PTHR10226:SF3">
    <property type="entry name" value="A-KINASE ANCHOR PROTEIN 11"/>
    <property type="match status" value="1"/>
</dbReference>
<feature type="region of interest" description="Disordered" evidence="1">
    <location>
        <begin position="1470"/>
        <end position="1492"/>
    </location>
</feature>
<gene>
    <name evidence="2" type="primary">AKAP11</name>
</gene>
<name>A0A8C2UI87_CHILA</name>
<dbReference type="GO" id="GO:0036010">
    <property type="term" value="P:protein localization to endosome"/>
    <property type="evidence" value="ECO:0007669"/>
    <property type="project" value="Ensembl"/>
</dbReference>
<dbReference type="GO" id="GO:0005829">
    <property type="term" value="C:cytosol"/>
    <property type="evidence" value="ECO:0007669"/>
    <property type="project" value="Ensembl"/>
</dbReference>
<feature type="compositionally biased region" description="Basic and acidic residues" evidence="1">
    <location>
        <begin position="1234"/>
        <end position="1247"/>
    </location>
</feature>
<feature type="compositionally biased region" description="Basic and acidic residues" evidence="1">
    <location>
        <begin position="1801"/>
        <end position="1810"/>
    </location>
</feature>
<feature type="compositionally biased region" description="Basic and acidic residues" evidence="1">
    <location>
        <begin position="1470"/>
        <end position="1483"/>
    </location>
</feature>
<dbReference type="GO" id="GO:0003091">
    <property type="term" value="P:renal water homeostasis"/>
    <property type="evidence" value="ECO:0007669"/>
    <property type="project" value="Ensembl"/>
</dbReference>
<feature type="region of interest" description="Disordered" evidence="1">
    <location>
        <begin position="1754"/>
        <end position="1860"/>
    </location>
</feature>
<dbReference type="Proteomes" id="UP000694398">
    <property type="component" value="Unassembled WGS sequence"/>
</dbReference>
<feature type="region of interest" description="Disordered" evidence="1">
    <location>
        <begin position="474"/>
        <end position="510"/>
    </location>
</feature>
<dbReference type="GO" id="GO:0005886">
    <property type="term" value="C:plasma membrane"/>
    <property type="evidence" value="ECO:0007669"/>
    <property type="project" value="Ensembl"/>
</dbReference>
<dbReference type="GeneTree" id="ENSGT00940000153313"/>
<keyword evidence="3" id="KW-1185">Reference proteome</keyword>
<dbReference type="InterPro" id="IPR008382">
    <property type="entry name" value="SPHK1-interactor_AKAP_110"/>
</dbReference>
<feature type="region of interest" description="Disordered" evidence="1">
    <location>
        <begin position="1228"/>
        <end position="1247"/>
    </location>
</feature>
<dbReference type="Ensembl" id="ENSCLAT00000000544.1">
    <property type="protein sequence ID" value="ENSCLAP00000000515.1"/>
    <property type="gene ID" value="ENSCLAG00000000420.1"/>
</dbReference>
<evidence type="ECO:0000256" key="1">
    <source>
        <dbReference type="SAM" id="MobiDB-lite"/>
    </source>
</evidence>
<sequence>MLRRGGAIPGDGPYVGCQIHPRCRFGKGPGLRSKAKVALWRRTPLAADGVLCICSSVIAIKINIVMATFQTFRNSRVKPRASVRKSFSEDVFQSVKSLLQSEKELCSISVEDCLKQDEHAKLTEVTFLGFNEETDAAHIQDLAAVSLELPDLLNSLHFCSLNENEIICMKDINKSSNINSGPRNQSHHSGMLCVMRVSPTLPRPRIDFIFSLLSKYATGIRYTLDTYLHQNHQLETTHEDDDDTNQSVSSIEDDFVTAFEQLEEEEASKPYDGINTTLRSQCDVASQTICGHHLEIHDLKKILVSSGQQKTLAKPSSPLINVLGHNEPHSVKTSVTTSISEPWIQRSFYRSSNASDKDGDAQKTFCSSSPAYSSESECSSPSPVIFLDEEGYQKSLKAKLELPKIPVMKDDVEDSDSEVSEFFDSFDQFDELEQTSETSCLFINDPVQEKSSRKKGHKHEKSCMNPQKFKSDCPVLPANVKKPTPRKPESPYSNLCDAPDSPRPVKASGDDSGLFSPIRSSAFSPLGSCTPAECFCQTDIGGNQTHDSVYYTYEDYANSISCEVLESVLHNQHTNEMSNINSIKRGENKTEDFKHGNLDQKSKSKSLMIKDSIQKFATDLVEKGFGSAFKDLQKGVSSCTNALCHLAVKLTSSVFQMAFNELRRQRAFSLKQRAISGLANFLVSEALSHALKDLQYIKKQIFTNTVARFAADLAEELVFEGIMEVCQFSYPSTPLLPQCQSFDFEDKVVKSYAKDLSESVIQEAFIELSQVDVPFTTKAAVSVSTDNIKYVNAESVAPPVQTFTFSPSFNNQAIMVTKPMQEYKKEYTVQQALFCTSGIVTSIPVPLAGSALLPYHIFSTICQTNSHLSLDDSNPNGESTQAHVTTKNEEEVACLRNICLPSEHSLDSQNDCKPTSNDIEIQSSSKLASGISNFSAAMVHTIVNETLESVTPFRVTKTADEQTDYLTKTVKEHISPSCQVEPQQGEASNKDIFAELLSKSVIKDSIDASKLMISTSDTNIVPKEGLPVAGEESKLTSEKFAKFLDAQDHLPCCSRSMRKDYVPECKDSMVYRISLETLPLCPVVASQKPDLNEVAKDKPLKKHNLNDTALEPLSFGQESPFSHSRTFSSTVLACVDSLHVEDKQKIRDRNVIPDTPPSTPLVPSQASSEWDIKKLTKKLKGELAKEFAPATPPSTPHNASVGNLSENEQNTIEKEEFMLKLMRSLSEEVEGSEGEEHPEMDVKPEHSGKKVQFAEVLATHIISFATEMAASHLDHKMVQESEVRKPCFNVQSQGRILPTFSSQSVENFQTGSFAADMAAEIIAEAEKVAETRSSVLSKQKKNLCFVDGDQDYRSEEKLDREIVMYPREVDPFTLSVLPSSCMSGLTYKYPSCESVTDEYAGHVIQILKQEGGNSELIMDQYASRLAYRSVKSGLQEAAKAAKMQSNSKMFPVQSAQMKINNELLMFSNKDHHQEEGEKSERKRSGGHLCPSQTCERAKDEWRNEDSHLYSFSASLAHCITRDVKKELTAPKVDLPKSLTESCPFEKSGYVEDTECHTEPEFFKPLEPFSQNQGFHHSTGSLNRHGGGENIVQTIEQYAKKVVDDTLELGLGSKVFQASETTKSVDRITYAEKLSPLINQNCRYCDLKELHDCTGNSSQHFFKQDSRVSSKLITNSNFSNIYQKSRIFHLDVPQIHVNLDKKSLLAEKIVAEAIERAERELSNTSLAADSGIGQDGISFAESLTTEIMTSAMTSVGHAVSSSKEGEDAQSTESLGSQQLNLSIGEDSTGSWSNLSFEDEHQDESSSFHHLSESSNGNSSSWSSLGLEGDLYEDNLSFPTSDSDESDDKDEEHEDDIGGLEQDEKTLLITNIDMEPCIIDPQLRIILQWLIASEAEVAELHFHDSAKKEFILLSKRLQEKGWKVGDLLQTVLKYYEVVERTSSEERCKSLFDWLLENA</sequence>